<evidence type="ECO:0000256" key="2">
    <source>
        <dbReference type="SAM" id="Phobius"/>
    </source>
</evidence>
<feature type="compositionally biased region" description="Acidic residues" evidence="1">
    <location>
        <begin position="311"/>
        <end position="333"/>
    </location>
</feature>
<dbReference type="InterPro" id="IPR041899">
    <property type="entry name" value="MAGE_WH2"/>
</dbReference>
<name>A0A6A6U8K5_9PEZI</name>
<sequence>MARSRRQTRREVSEDEEEDDSRLQPETQGRDYQDDQEEEDAYGEDGDGQGQQLISQLAKKLVRYALSVESNRRAIKRQDVNRVVLGAHTREFKNVFSEAQLQLETVFGMKMVELPKQEKVTGAQKRAAAQKADKPGTSSTNTWILITTLDPRFRVPSILGPPKAPTRKAESEYVGLYSIIIALIYINGGVLPDTKLESHLKKLNAEVNTPIGRTEAVLQRMINDGYLVRSKDSSSGDEQIEYTVGPRGKIEVGEEGVAGVIRKMMGGQDPDIESKIQVTLSLNPKHAEPAITGASQAPKPRGRKRTHQQTEPEEAAEGQEEDEEEDEEDETEA</sequence>
<dbReference type="GO" id="GO:0006281">
    <property type="term" value="P:DNA repair"/>
    <property type="evidence" value="ECO:0007669"/>
    <property type="project" value="TreeGrafter"/>
</dbReference>
<feature type="transmembrane region" description="Helical" evidence="2">
    <location>
        <begin position="173"/>
        <end position="191"/>
    </location>
</feature>
<evidence type="ECO:0000313" key="4">
    <source>
        <dbReference type="EMBL" id="KAF2668502.1"/>
    </source>
</evidence>
<feature type="region of interest" description="Disordered" evidence="1">
    <location>
        <begin position="281"/>
        <end position="333"/>
    </location>
</feature>
<dbReference type="PROSITE" id="PS50838">
    <property type="entry name" value="MAGE"/>
    <property type="match status" value="1"/>
</dbReference>
<feature type="domain" description="MAGE" evidence="3">
    <location>
        <begin position="54"/>
        <end position="264"/>
    </location>
</feature>
<evidence type="ECO:0000259" key="3">
    <source>
        <dbReference type="PROSITE" id="PS50838"/>
    </source>
</evidence>
<dbReference type="Pfam" id="PF01454">
    <property type="entry name" value="MAGE"/>
    <property type="match status" value="1"/>
</dbReference>
<dbReference type="Proteomes" id="UP000799302">
    <property type="component" value="Unassembled WGS sequence"/>
</dbReference>
<dbReference type="Gene3D" id="1.10.10.1200">
    <property type="entry name" value="MAGE homology domain, winged helix WH1 motif"/>
    <property type="match status" value="1"/>
</dbReference>
<dbReference type="AlphaFoldDB" id="A0A6A6U8K5"/>
<dbReference type="GO" id="GO:0005634">
    <property type="term" value="C:nucleus"/>
    <property type="evidence" value="ECO:0007669"/>
    <property type="project" value="TreeGrafter"/>
</dbReference>
<dbReference type="OrthoDB" id="205198at2759"/>
<keyword evidence="5" id="KW-1185">Reference proteome</keyword>
<dbReference type="EMBL" id="MU004236">
    <property type="protein sequence ID" value="KAF2668502.1"/>
    <property type="molecule type" value="Genomic_DNA"/>
</dbReference>
<dbReference type="PANTHER" id="PTHR11736:SF14">
    <property type="entry name" value="NSE3 HOMOLOG, SMC5-SMC6 COMPLEX COMPONENT"/>
    <property type="match status" value="1"/>
</dbReference>
<feature type="region of interest" description="Disordered" evidence="1">
    <location>
        <begin position="1"/>
        <end position="50"/>
    </location>
</feature>
<keyword evidence="2" id="KW-0472">Membrane</keyword>
<keyword evidence="2" id="KW-0812">Transmembrane</keyword>
<dbReference type="InterPro" id="IPR037445">
    <property type="entry name" value="MAGE"/>
</dbReference>
<dbReference type="Gene3D" id="1.10.10.1210">
    <property type="entry name" value="MAGE homology domain, winged helix WH2 motif"/>
    <property type="match status" value="1"/>
</dbReference>
<gene>
    <name evidence="4" type="ORF">BT63DRAFT_278767</name>
</gene>
<feature type="compositionally biased region" description="Acidic residues" evidence="1">
    <location>
        <begin position="34"/>
        <end position="47"/>
    </location>
</feature>
<dbReference type="PANTHER" id="PTHR11736">
    <property type="entry name" value="MELANOMA-ASSOCIATED ANTIGEN MAGE ANTIGEN"/>
    <property type="match status" value="1"/>
</dbReference>
<dbReference type="InterPro" id="IPR002190">
    <property type="entry name" value="MHD_dom"/>
</dbReference>
<dbReference type="SMART" id="SM01373">
    <property type="entry name" value="MAGE"/>
    <property type="match status" value="1"/>
</dbReference>
<proteinExistence type="predicted"/>
<keyword evidence="2" id="KW-1133">Transmembrane helix</keyword>
<evidence type="ECO:0000256" key="1">
    <source>
        <dbReference type="SAM" id="MobiDB-lite"/>
    </source>
</evidence>
<accession>A0A6A6U8K5</accession>
<protein>
    <submittedName>
        <fullName evidence="4">MAGE-domain-containing protein</fullName>
    </submittedName>
</protein>
<dbReference type="InterPro" id="IPR041898">
    <property type="entry name" value="MAGE_WH1"/>
</dbReference>
<evidence type="ECO:0000313" key="5">
    <source>
        <dbReference type="Proteomes" id="UP000799302"/>
    </source>
</evidence>
<reference evidence="4" key="1">
    <citation type="journal article" date="2020" name="Stud. Mycol.">
        <title>101 Dothideomycetes genomes: a test case for predicting lifestyles and emergence of pathogens.</title>
        <authorList>
            <person name="Haridas S."/>
            <person name="Albert R."/>
            <person name="Binder M."/>
            <person name="Bloem J."/>
            <person name="Labutti K."/>
            <person name="Salamov A."/>
            <person name="Andreopoulos B."/>
            <person name="Baker S."/>
            <person name="Barry K."/>
            <person name="Bills G."/>
            <person name="Bluhm B."/>
            <person name="Cannon C."/>
            <person name="Castanera R."/>
            <person name="Culley D."/>
            <person name="Daum C."/>
            <person name="Ezra D."/>
            <person name="Gonzalez J."/>
            <person name="Henrissat B."/>
            <person name="Kuo A."/>
            <person name="Liang C."/>
            <person name="Lipzen A."/>
            <person name="Lutzoni F."/>
            <person name="Magnuson J."/>
            <person name="Mondo S."/>
            <person name="Nolan M."/>
            <person name="Ohm R."/>
            <person name="Pangilinan J."/>
            <person name="Park H.-J."/>
            <person name="Ramirez L."/>
            <person name="Alfaro M."/>
            <person name="Sun H."/>
            <person name="Tritt A."/>
            <person name="Yoshinaga Y."/>
            <person name="Zwiers L.-H."/>
            <person name="Turgeon B."/>
            <person name="Goodwin S."/>
            <person name="Spatafora J."/>
            <person name="Crous P."/>
            <person name="Grigoriev I."/>
        </authorList>
    </citation>
    <scope>NUCLEOTIDE SEQUENCE</scope>
    <source>
        <strain evidence="4">CBS 115976</strain>
    </source>
</reference>
<organism evidence="4 5">
    <name type="scientific">Microthyrium microscopicum</name>
    <dbReference type="NCBI Taxonomy" id="703497"/>
    <lineage>
        <taxon>Eukaryota</taxon>
        <taxon>Fungi</taxon>
        <taxon>Dikarya</taxon>
        <taxon>Ascomycota</taxon>
        <taxon>Pezizomycotina</taxon>
        <taxon>Dothideomycetes</taxon>
        <taxon>Dothideomycetes incertae sedis</taxon>
        <taxon>Microthyriales</taxon>
        <taxon>Microthyriaceae</taxon>
        <taxon>Microthyrium</taxon>
    </lineage>
</organism>